<feature type="compositionally biased region" description="Basic and acidic residues" evidence="1">
    <location>
        <begin position="31"/>
        <end position="54"/>
    </location>
</feature>
<dbReference type="Proteomes" id="UP000600080">
    <property type="component" value="Unassembled WGS sequence"/>
</dbReference>
<keyword evidence="3" id="KW-1185">Reference proteome</keyword>
<name>A0ABQ2JH58_9ACTN</name>
<sequence length="64" mass="6673">MLAGASCWASPDGERPARGIPPSTKGARMGKHGDGKGGTDGDKQQSPKESDGRWTKPVTDPPKK</sequence>
<evidence type="ECO:0000313" key="2">
    <source>
        <dbReference type="EMBL" id="GGN45882.1"/>
    </source>
</evidence>
<gene>
    <name evidence="2" type="ORF">GCM10012285_29920</name>
</gene>
<comment type="caution">
    <text evidence="2">The sequence shown here is derived from an EMBL/GenBank/DDBJ whole genome shotgun (WGS) entry which is preliminary data.</text>
</comment>
<reference evidence="3" key="1">
    <citation type="journal article" date="2019" name="Int. J. Syst. Evol. Microbiol.">
        <title>The Global Catalogue of Microorganisms (GCM) 10K type strain sequencing project: providing services to taxonomists for standard genome sequencing and annotation.</title>
        <authorList>
            <consortium name="The Broad Institute Genomics Platform"/>
            <consortium name="The Broad Institute Genome Sequencing Center for Infectious Disease"/>
            <person name="Wu L."/>
            <person name="Ma J."/>
        </authorList>
    </citation>
    <scope>NUCLEOTIDE SEQUENCE [LARGE SCALE GENOMIC DNA]</scope>
    <source>
        <strain evidence="3">CGMCC 4.7323</strain>
    </source>
</reference>
<organism evidence="2 3">
    <name type="scientific">Streptomyces kronopolitis</name>
    <dbReference type="NCBI Taxonomy" id="1612435"/>
    <lineage>
        <taxon>Bacteria</taxon>
        <taxon>Bacillati</taxon>
        <taxon>Actinomycetota</taxon>
        <taxon>Actinomycetes</taxon>
        <taxon>Kitasatosporales</taxon>
        <taxon>Streptomycetaceae</taxon>
        <taxon>Streptomyces</taxon>
    </lineage>
</organism>
<proteinExistence type="predicted"/>
<evidence type="ECO:0008006" key="4">
    <source>
        <dbReference type="Google" id="ProtNLM"/>
    </source>
</evidence>
<feature type="region of interest" description="Disordered" evidence="1">
    <location>
        <begin position="1"/>
        <end position="64"/>
    </location>
</feature>
<evidence type="ECO:0000256" key="1">
    <source>
        <dbReference type="SAM" id="MobiDB-lite"/>
    </source>
</evidence>
<accession>A0ABQ2JH58</accession>
<protein>
    <recommendedName>
        <fullName evidence="4">Lipoprotein</fullName>
    </recommendedName>
</protein>
<dbReference type="EMBL" id="BMND01000011">
    <property type="protein sequence ID" value="GGN45882.1"/>
    <property type="molecule type" value="Genomic_DNA"/>
</dbReference>
<evidence type="ECO:0000313" key="3">
    <source>
        <dbReference type="Proteomes" id="UP000600080"/>
    </source>
</evidence>